<protein>
    <recommendedName>
        <fullName evidence="3">Zn(II)2Cys6 transcription factor</fullName>
    </recommendedName>
</protein>
<dbReference type="GeneID" id="34611020"/>
<dbReference type="PANTHER" id="PTHR37540">
    <property type="entry name" value="TRANSCRIPTION FACTOR (ACR-2), PUTATIVE-RELATED-RELATED"/>
    <property type="match status" value="1"/>
</dbReference>
<reference evidence="2" key="1">
    <citation type="journal article" date="2017" name="Genome Biol.">
        <title>Comparative genomics reveals high biological diversity and specific adaptations in the industrially and medically important fungal genus Aspergillus.</title>
        <authorList>
            <person name="de Vries R.P."/>
            <person name="Riley R."/>
            <person name="Wiebenga A."/>
            <person name="Aguilar-Osorio G."/>
            <person name="Amillis S."/>
            <person name="Uchima C.A."/>
            <person name="Anderluh G."/>
            <person name="Asadollahi M."/>
            <person name="Askin M."/>
            <person name="Barry K."/>
            <person name="Battaglia E."/>
            <person name="Bayram O."/>
            <person name="Benocci T."/>
            <person name="Braus-Stromeyer S.A."/>
            <person name="Caldana C."/>
            <person name="Canovas D."/>
            <person name="Cerqueira G.C."/>
            <person name="Chen F."/>
            <person name="Chen W."/>
            <person name="Choi C."/>
            <person name="Clum A."/>
            <person name="Dos Santos R.A."/>
            <person name="Damasio A.R."/>
            <person name="Diallinas G."/>
            <person name="Emri T."/>
            <person name="Fekete E."/>
            <person name="Flipphi M."/>
            <person name="Freyberg S."/>
            <person name="Gallo A."/>
            <person name="Gournas C."/>
            <person name="Habgood R."/>
            <person name="Hainaut M."/>
            <person name="Harispe M.L."/>
            <person name="Henrissat B."/>
            <person name="Hilden K.S."/>
            <person name="Hope R."/>
            <person name="Hossain A."/>
            <person name="Karabika E."/>
            <person name="Karaffa L."/>
            <person name="Karanyi Z."/>
            <person name="Krasevec N."/>
            <person name="Kuo A."/>
            <person name="Kusch H."/>
            <person name="LaButti K."/>
            <person name="Lagendijk E.L."/>
            <person name="Lapidus A."/>
            <person name="Levasseur A."/>
            <person name="Lindquist E."/>
            <person name="Lipzen A."/>
            <person name="Logrieco A.F."/>
            <person name="MacCabe A."/>
            <person name="Maekelae M.R."/>
            <person name="Malavazi I."/>
            <person name="Melin P."/>
            <person name="Meyer V."/>
            <person name="Mielnichuk N."/>
            <person name="Miskei M."/>
            <person name="Molnar A.P."/>
            <person name="Mule G."/>
            <person name="Ngan C.Y."/>
            <person name="Orejas M."/>
            <person name="Orosz E."/>
            <person name="Ouedraogo J.P."/>
            <person name="Overkamp K.M."/>
            <person name="Park H.-S."/>
            <person name="Perrone G."/>
            <person name="Piumi F."/>
            <person name="Punt P.J."/>
            <person name="Ram A.F."/>
            <person name="Ramon A."/>
            <person name="Rauscher S."/>
            <person name="Record E."/>
            <person name="Riano-Pachon D.M."/>
            <person name="Robert V."/>
            <person name="Roehrig J."/>
            <person name="Ruller R."/>
            <person name="Salamov A."/>
            <person name="Salih N.S."/>
            <person name="Samson R.A."/>
            <person name="Sandor E."/>
            <person name="Sanguinetti M."/>
            <person name="Schuetze T."/>
            <person name="Sepcic K."/>
            <person name="Shelest E."/>
            <person name="Sherlock G."/>
            <person name="Sophianopoulou V."/>
            <person name="Squina F.M."/>
            <person name="Sun H."/>
            <person name="Susca A."/>
            <person name="Todd R.B."/>
            <person name="Tsang A."/>
            <person name="Unkles S.E."/>
            <person name="van de Wiele N."/>
            <person name="van Rossen-Uffink D."/>
            <person name="Oliveira J.V."/>
            <person name="Vesth T.C."/>
            <person name="Visser J."/>
            <person name="Yu J.-H."/>
            <person name="Zhou M."/>
            <person name="Andersen M.R."/>
            <person name="Archer D.B."/>
            <person name="Baker S.E."/>
            <person name="Benoit I."/>
            <person name="Brakhage A.A."/>
            <person name="Braus G.H."/>
            <person name="Fischer R."/>
            <person name="Frisvad J.C."/>
            <person name="Goldman G.H."/>
            <person name="Houbraken J."/>
            <person name="Oakley B."/>
            <person name="Pocsi I."/>
            <person name="Scazzocchio C."/>
            <person name="Seiboth B."/>
            <person name="vanKuyk P.A."/>
            <person name="Wortman J."/>
            <person name="Dyer P.S."/>
            <person name="Grigoriev I.V."/>
        </authorList>
    </citation>
    <scope>NUCLEOTIDE SEQUENCE [LARGE SCALE GENOMIC DNA]</scope>
    <source>
        <strain evidence="2">CBS 506.65</strain>
    </source>
</reference>
<dbReference type="Proteomes" id="UP000184188">
    <property type="component" value="Unassembled WGS sequence"/>
</dbReference>
<name>A0A1L9SSI6_9EURO</name>
<sequence>MAFILVSETSPRSLRSHVMQGKNRARPRPDRRRRLEISIEALKTAYNTIPPRLGSELSCTELAAVDPRLFGRLMEFTSLSVRVLFPLAVLTDFPVHEATWLDYLRQDTALLHLMLFAADVFIETAVEKTCVMSNRARRHFISGVSLVRQQLKNQEVSDLMVRKVLILALCAHLMGDVATAQHHLRGLHCIIDLRGGISSFQRQKLFFETVRSDIALAVQYNCEPMFSEALELYPSDETNITEPIYGLDQQLHIVWSSMHHFCAIANLAGENKTRISPVLLQETMTSVMYRLLKMRFAADSRDEAVRLALLSFTSHVFLQGQDSLFPPLIAPKRFPCLKDIQPDLRLWLLFIEGFAGSERRTCLQATLGECGLSTWRETREVLKRFLWIDILYERRGKLIFSTK</sequence>
<proteinExistence type="predicted"/>
<dbReference type="AlphaFoldDB" id="A0A1L9SSI6"/>
<accession>A0A1L9SSI6</accession>
<dbReference type="OrthoDB" id="4158087at2759"/>
<dbReference type="EMBL" id="KV878337">
    <property type="protein sequence ID" value="OJJ50139.1"/>
    <property type="molecule type" value="Genomic_DNA"/>
</dbReference>
<dbReference type="VEuPathDB" id="FungiDB:ASPZODRAFT_139460"/>
<dbReference type="RefSeq" id="XP_022584649.1">
    <property type="nucleotide sequence ID" value="XM_022724555.1"/>
</dbReference>
<evidence type="ECO:0008006" key="3">
    <source>
        <dbReference type="Google" id="ProtNLM"/>
    </source>
</evidence>
<keyword evidence="2" id="KW-1185">Reference proteome</keyword>
<dbReference type="PANTHER" id="PTHR37540:SF5">
    <property type="entry name" value="TRANSCRIPTION FACTOR DOMAIN-CONTAINING PROTEIN"/>
    <property type="match status" value="1"/>
</dbReference>
<gene>
    <name evidence="1" type="ORF">ASPZODRAFT_139460</name>
</gene>
<evidence type="ECO:0000313" key="1">
    <source>
        <dbReference type="EMBL" id="OJJ50139.1"/>
    </source>
</evidence>
<organism evidence="1 2">
    <name type="scientific">Penicilliopsis zonata CBS 506.65</name>
    <dbReference type="NCBI Taxonomy" id="1073090"/>
    <lineage>
        <taxon>Eukaryota</taxon>
        <taxon>Fungi</taxon>
        <taxon>Dikarya</taxon>
        <taxon>Ascomycota</taxon>
        <taxon>Pezizomycotina</taxon>
        <taxon>Eurotiomycetes</taxon>
        <taxon>Eurotiomycetidae</taxon>
        <taxon>Eurotiales</taxon>
        <taxon>Aspergillaceae</taxon>
        <taxon>Penicilliopsis</taxon>
    </lineage>
</organism>
<evidence type="ECO:0000313" key="2">
    <source>
        <dbReference type="Proteomes" id="UP000184188"/>
    </source>
</evidence>
<dbReference type="STRING" id="1073090.A0A1L9SSI6"/>